<reference evidence="3" key="1">
    <citation type="journal article" date="2021" name="Int. J. Syst. Evol. Microbiol.">
        <title>Actinocatenispora comari sp. nov., an endophytic actinomycete isolated from aerial parts of Comarum salesowianum.</title>
        <authorList>
            <person name="Oyunbileg N."/>
            <person name="Iizaka Y."/>
            <person name="Hamada M."/>
            <person name="Davaapurev B.O."/>
            <person name="Fukumoto A."/>
            <person name="Tsetseg B."/>
            <person name="Kato F."/>
            <person name="Tamura T."/>
            <person name="Batkhuu J."/>
            <person name="Anzai Y."/>
        </authorList>
    </citation>
    <scope>NUCLEOTIDE SEQUENCE [LARGE SCALE GENOMIC DNA]</scope>
    <source>
        <strain evidence="3">NUM-2625</strain>
    </source>
</reference>
<keyword evidence="3" id="KW-1185">Reference proteome</keyword>
<organism evidence="2 3">
    <name type="scientific">Actinocatenispora comari</name>
    <dbReference type="NCBI Taxonomy" id="2807577"/>
    <lineage>
        <taxon>Bacteria</taxon>
        <taxon>Bacillati</taxon>
        <taxon>Actinomycetota</taxon>
        <taxon>Actinomycetes</taxon>
        <taxon>Micromonosporales</taxon>
        <taxon>Micromonosporaceae</taxon>
        <taxon>Actinocatenispora</taxon>
    </lineage>
</organism>
<dbReference type="Proteomes" id="UP000614996">
    <property type="component" value="Unassembled WGS sequence"/>
</dbReference>
<name>A0A8J4AJL4_9ACTN</name>
<proteinExistence type="predicted"/>
<feature type="region of interest" description="Disordered" evidence="1">
    <location>
        <begin position="1"/>
        <end position="30"/>
    </location>
</feature>
<dbReference type="EMBL" id="BOPO01000151">
    <property type="protein sequence ID" value="GIL31969.1"/>
    <property type="molecule type" value="Genomic_DNA"/>
</dbReference>
<evidence type="ECO:0000256" key="1">
    <source>
        <dbReference type="SAM" id="MobiDB-lite"/>
    </source>
</evidence>
<gene>
    <name evidence="2" type="ORF">NUM_72230</name>
</gene>
<dbReference type="RefSeq" id="WP_207129515.1">
    <property type="nucleotide sequence ID" value="NZ_BOPO01000151.1"/>
</dbReference>
<sequence length="117" mass="11984">MTSLRLLGHPDASAQTPRQPPIDRTGRNITDRHRLLAAGPGRRAGASPGRRPGLPVALVAAFVAVLSRTGAVLSRAGVALHSPEPAGADHRDGAGSTVGGVYRLEGGGARQVGSRRD</sequence>
<dbReference type="AlphaFoldDB" id="A0A8J4AJL4"/>
<evidence type="ECO:0000313" key="3">
    <source>
        <dbReference type="Proteomes" id="UP000614996"/>
    </source>
</evidence>
<accession>A0A8J4AJL4</accession>
<feature type="region of interest" description="Disordered" evidence="1">
    <location>
        <begin position="82"/>
        <end position="117"/>
    </location>
</feature>
<evidence type="ECO:0000313" key="2">
    <source>
        <dbReference type="EMBL" id="GIL31969.1"/>
    </source>
</evidence>
<comment type="caution">
    <text evidence="2">The sequence shown here is derived from an EMBL/GenBank/DDBJ whole genome shotgun (WGS) entry which is preliminary data.</text>
</comment>
<protein>
    <submittedName>
        <fullName evidence="2">Uncharacterized protein</fullName>
    </submittedName>
</protein>